<gene>
    <name evidence="4" type="ORF">EWM59_17530</name>
</gene>
<dbReference type="PANTHER" id="PTHR42796">
    <property type="entry name" value="FUMARYLACETOACETATE HYDROLASE DOMAIN-CONTAINING PROTEIN 2A-RELATED"/>
    <property type="match status" value="1"/>
</dbReference>
<dbReference type="InterPro" id="IPR051121">
    <property type="entry name" value="FAH"/>
</dbReference>
<name>A0A4Q5LWX5_9BACT</name>
<dbReference type="GO" id="GO:0016853">
    <property type="term" value="F:isomerase activity"/>
    <property type="evidence" value="ECO:0007669"/>
    <property type="project" value="UniProtKB-KW"/>
</dbReference>
<reference evidence="4 5" key="1">
    <citation type="submission" date="2019-02" db="EMBL/GenBank/DDBJ databases">
        <title>Bacterial novel species Emticicia sp. 17J42-9 isolated from soil.</title>
        <authorList>
            <person name="Jung H.-Y."/>
        </authorList>
    </citation>
    <scope>NUCLEOTIDE SEQUENCE [LARGE SCALE GENOMIC DNA]</scope>
    <source>
        <strain evidence="4 5">17J42-9</strain>
    </source>
</reference>
<dbReference type="Gene3D" id="3.90.850.10">
    <property type="entry name" value="Fumarylacetoacetase-like, C-terminal domain"/>
    <property type="match status" value="1"/>
</dbReference>
<dbReference type="Pfam" id="PF01557">
    <property type="entry name" value="FAA_hydrolase"/>
    <property type="match status" value="1"/>
</dbReference>
<evidence type="ECO:0000256" key="1">
    <source>
        <dbReference type="ARBA" id="ARBA00010211"/>
    </source>
</evidence>
<dbReference type="EMBL" id="SEWF01000027">
    <property type="protein sequence ID" value="RYU94326.1"/>
    <property type="molecule type" value="Genomic_DNA"/>
</dbReference>
<accession>A0A4Q5LWX5</accession>
<sequence length="276" mass="31159">MKIYNTTPGPYLEYKDNFYSYIEHSFDSLINQPNLYQFLNQTITTKTAEKDFSLDGILLPPIVSQEVWASGVTYLRSKNARMEESKDAGGGDFYDRVYVAERPEIFFKATAARTVGHQQGVKIRRDSKWNVPEPELTLFVNSTGKIAGYTIGNDMSSRDIEGENPLYLPQAKSYDKSAAIGPCILVLEHPISKETEIKLEIERNETNIFSQTTRLNQMKREFDELVRYLTFDCTFANGCFLMTGTGIVPPDSFSLIQGDTIHISIEGIGTLTNTVE</sequence>
<evidence type="ECO:0000259" key="3">
    <source>
        <dbReference type="Pfam" id="PF01557"/>
    </source>
</evidence>
<proteinExistence type="inferred from homology"/>
<dbReference type="RefSeq" id="WP_130022549.1">
    <property type="nucleotide sequence ID" value="NZ_SEWF01000027.1"/>
</dbReference>
<comment type="caution">
    <text evidence="4">The sequence shown here is derived from an EMBL/GenBank/DDBJ whole genome shotgun (WGS) entry which is preliminary data.</text>
</comment>
<dbReference type="SUPFAM" id="SSF56529">
    <property type="entry name" value="FAH"/>
    <property type="match status" value="1"/>
</dbReference>
<dbReference type="Proteomes" id="UP000293162">
    <property type="component" value="Unassembled WGS sequence"/>
</dbReference>
<evidence type="ECO:0000256" key="2">
    <source>
        <dbReference type="ARBA" id="ARBA00022723"/>
    </source>
</evidence>
<keyword evidence="4" id="KW-0413">Isomerase</keyword>
<keyword evidence="2" id="KW-0479">Metal-binding</keyword>
<dbReference type="GO" id="GO:0046872">
    <property type="term" value="F:metal ion binding"/>
    <property type="evidence" value="ECO:0007669"/>
    <property type="project" value="UniProtKB-KW"/>
</dbReference>
<evidence type="ECO:0000313" key="5">
    <source>
        <dbReference type="Proteomes" id="UP000293162"/>
    </source>
</evidence>
<keyword evidence="5" id="KW-1185">Reference proteome</keyword>
<dbReference type="InterPro" id="IPR036663">
    <property type="entry name" value="Fumarylacetoacetase_C_sf"/>
</dbReference>
<dbReference type="AlphaFoldDB" id="A0A4Q5LWX5"/>
<dbReference type="PANTHER" id="PTHR42796:SF7">
    <property type="entry name" value="2-DEHYDRO-3-DEOXY-D-ARABINONATE DEHYDRATASE"/>
    <property type="match status" value="1"/>
</dbReference>
<protein>
    <submittedName>
        <fullName evidence="4">2-hydroxyhepta-2,4-diene-1,7-dioate isomerase</fullName>
    </submittedName>
</protein>
<comment type="similarity">
    <text evidence="1">Belongs to the FAH family.</text>
</comment>
<dbReference type="GO" id="GO:0044281">
    <property type="term" value="P:small molecule metabolic process"/>
    <property type="evidence" value="ECO:0007669"/>
    <property type="project" value="UniProtKB-ARBA"/>
</dbReference>
<evidence type="ECO:0000313" key="4">
    <source>
        <dbReference type="EMBL" id="RYU94326.1"/>
    </source>
</evidence>
<dbReference type="InterPro" id="IPR011234">
    <property type="entry name" value="Fumarylacetoacetase-like_C"/>
</dbReference>
<feature type="domain" description="Fumarylacetoacetase-like C-terminal" evidence="3">
    <location>
        <begin position="102"/>
        <end position="275"/>
    </location>
</feature>
<organism evidence="4 5">
    <name type="scientific">Emticicia agri</name>
    <dbReference type="NCBI Taxonomy" id="2492393"/>
    <lineage>
        <taxon>Bacteria</taxon>
        <taxon>Pseudomonadati</taxon>
        <taxon>Bacteroidota</taxon>
        <taxon>Cytophagia</taxon>
        <taxon>Cytophagales</taxon>
        <taxon>Leadbetterellaceae</taxon>
        <taxon>Emticicia</taxon>
    </lineage>
</organism>
<dbReference type="OrthoDB" id="9779415at2"/>